<evidence type="ECO:0000313" key="1">
    <source>
        <dbReference type="EMBL" id="PCJ26876.1"/>
    </source>
</evidence>
<comment type="caution">
    <text evidence="1">The sequence shown here is derived from an EMBL/GenBank/DDBJ whole genome shotgun (WGS) entry which is preliminary data.</text>
</comment>
<protein>
    <submittedName>
        <fullName evidence="1">Ribosomal RNA adenine dimethylase</fullName>
    </submittedName>
</protein>
<sequence length="186" mass="20865">MNSRFKFSDSINLIKSIRTSGTITPSSKSLIKRLLGPIDFDSAKCIIELGPGNGCVTSALLKRMPSDCVLICFEVNNDFVAQLNSLNEPRLHVYNVCASSIREILDKHDIAEVDYVVSSLPLALIDDDVVANILASVKFNLREGGRFLQYQYSLKNYSDMKPMFSDVKLRFTLRNMPPAFVYDCVK</sequence>
<dbReference type="AlphaFoldDB" id="A0A2A5B776"/>
<dbReference type="CDD" id="cd02440">
    <property type="entry name" value="AdoMet_MTases"/>
    <property type="match status" value="1"/>
</dbReference>
<dbReference type="Proteomes" id="UP000218327">
    <property type="component" value="Unassembled WGS sequence"/>
</dbReference>
<name>A0A2A5B776_9GAMM</name>
<keyword evidence="1" id="KW-0808">Transferase</keyword>
<keyword evidence="1" id="KW-0489">Methyltransferase</keyword>
<dbReference type="GO" id="GO:0008168">
    <property type="term" value="F:methyltransferase activity"/>
    <property type="evidence" value="ECO:0007669"/>
    <property type="project" value="UniProtKB-KW"/>
</dbReference>
<dbReference type="EMBL" id="NVVJ01000009">
    <property type="protein sequence ID" value="PCJ26876.1"/>
    <property type="molecule type" value="Genomic_DNA"/>
</dbReference>
<evidence type="ECO:0000313" key="2">
    <source>
        <dbReference type="Proteomes" id="UP000218327"/>
    </source>
</evidence>
<dbReference type="Gene3D" id="3.40.50.150">
    <property type="entry name" value="Vaccinia Virus protein VP39"/>
    <property type="match status" value="1"/>
</dbReference>
<organism evidence="1 2">
    <name type="scientific">SAR86 cluster bacterium</name>
    <dbReference type="NCBI Taxonomy" id="2030880"/>
    <lineage>
        <taxon>Bacteria</taxon>
        <taxon>Pseudomonadati</taxon>
        <taxon>Pseudomonadota</taxon>
        <taxon>Gammaproteobacteria</taxon>
        <taxon>SAR86 cluster</taxon>
    </lineage>
</organism>
<dbReference type="SUPFAM" id="SSF53335">
    <property type="entry name" value="S-adenosyl-L-methionine-dependent methyltransferases"/>
    <property type="match status" value="1"/>
</dbReference>
<proteinExistence type="predicted"/>
<accession>A0A2A5B776</accession>
<dbReference type="GO" id="GO:0032259">
    <property type="term" value="P:methylation"/>
    <property type="evidence" value="ECO:0007669"/>
    <property type="project" value="UniProtKB-KW"/>
</dbReference>
<reference evidence="2" key="1">
    <citation type="submission" date="2017-08" db="EMBL/GenBank/DDBJ databases">
        <title>A dynamic microbial community with high functional redundancy inhabits the cold, oxic subseafloor aquifer.</title>
        <authorList>
            <person name="Tully B.J."/>
            <person name="Wheat C.G."/>
            <person name="Glazer B.T."/>
            <person name="Huber J.A."/>
        </authorList>
    </citation>
    <scope>NUCLEOTIDE SEQUENCE [LARGE SCALE GENOMIC DNA]</scope>
</reference>
<dbReference type="InterPro" id="IPR029063">
    <property type="entry name" value="SAM-dependent_MTases_sf"/>
</dbReference>
<gene>
    <name evidence="1" type="ORF">COA96_04410</name>
</gene>